<dbReference type="GeneID" id="83055383"/>
<dbReference type="Proteomes" id="UP000434554">
    <property type="component" value="Unassembled WGS sequence"/>
</dbReference>
<keyword evidence="1" id="KW-0175">Coiled coil</keyword>
<dbReference type="EMBL" id="WBKH01000002">
    <property type="protein sequence ID" value="KAB1479556.1"/>
    <property type="molecule type" value="Genomic_DNA"/>
</dbReference>
<dbReference type="RefSeq" id="WP_127008085.1">
    <property type="nucleotide sequence ID" value="NZ_JAGZQP010000009.1"/>
</dbReference>
<proteinExistence type="predicted"/>
<comment type="caution">
    <text evidence="2">The sequence shown here is derived from an EMBL/GenBank/DDBJ whole genome shotgun (WGS) entry which is preliminary data.</text>
</comment>
<accession>A0A833CC29</accession>
<dbReference type="AlphaFoldDB" id="A0A833CC29"/>
<organism evidence="2 3">
    <name type="scientific">Veillonella seminalis</name>
    <dbReference type="NCBI Taxonomy" id="1502943"/>
    <lineage>
        <taxon>Bacteria</taxon>
        <taxon>Bacillati</taxon>
        <taxon>Bacillota</taxon>
        <taxon>Negativicutes</taxon>
        <taxon>Veillonellales</taxon>
        <taxon>Veillonellaceae</taxon>
        <taxon>Veillonella</taxon>
    </lineage>
</organism>
<protein>
    <submittedName>
        <fullName evidence="2">Uncharacterized protein</fullName>
    </submittedName>
</protein>
<sequence length="111" mass="12903">MGLIKLEKINNSFGSFIEQAKNGCGVDELLERMEKFHYEIDAYIVETEKKERELREKVEEIQAEFRKIQSKAAKFDTSDDEADDLIDDNVDAWLDDVLENIADEDLDNLDE</sequence>
<evidence type="ECO:0000313" key="2">
    <source>
        <dbReference type="EMBL" id="KAB1479556.1"/>
    </source>
</evidence>
<evidence type="ECO:0000313" key="3">
    <source>
        <dbReference type="Proteomes" id="UP000434554"/>
    </source>
</evidence>
<name>A0A833CC29_9FIRM</name>
<feature type="coiled-coil region" evidence="1">
    <location>
        <begin position="40"/>
        <end position="71"/>
    </location>
</feature>
<evidence type="ECO:0000256" key="1">
    <source>
        <dbReference type="SAM" id="Coils"/>
    </source>
</evidence>
<gene>
    <name evidence="2" type="ORF">F8R14_02590</name>
</gene>
<reference evidence="2 3" key="1">
    <citation type="submission" date="2019-09" db="EMBL/GenBank/DDBJ databases">
        <title>Draft genome sequence of 3 type strains from the CCUG.</title>
        <authorList>
            <person name="Pineiro-Iglesias B."/>
            <person name="Tunovic T."/>
            <person name="Unosson C."/>
            <person name="Inganas E."/>
            <person name="Ohlen M."/>
            <person name="Cardew S."/>
            <person name="Jensie-Markopoulos S."/>
            <person name="Salva-Serra F."/>
            <person name="Jaen-Luchoro D."/>
            <person name="Karlsson R."/>
            <person name="Svensson-Stadler L."/>
            <person name="Chun J."/>
            <person name="Moore E."/>
        </authorList>
    </citation>
    <scope>NUCLEOTIDE SEQUENCE [LARGE SCALE GENOMIC DNA]</scope>
    <source>
        <strain evidence="2 3">CCUG 65427</strain>
    </source>
</reference>